<reference evidence="7 8" key="1">
    <citation type="submission" date="2018-07" db="EMBL/GenBank/DDBJ databases">
        <title>Genomic Encyclopedia of Type Strains, Phase IV (KMG-IV): sequencing the most valuable type-strain genomes for metagenomic binning, comparative biology and taxonomic classification.</title>
        <authorList>
            <person name="Goeker M."/>
        </authorList>
    </citation>
    <scope>NUCLEOTIDE SEQUENCE [LARGE SCALE GENOMIC DNA]</scope>
    <source>
        <strain evidence="7 8">DSM 103736</strain>
    </source>
</reference>
<name>A0A370QSV8_9GAMM</name>
<evidence type="ECO:0000256" key="4">
    <source>
        <dbReference type="ARBA" id="ARBA00023136"/>
    </source>
</evidence>
<keyword evidence="8" id="KW-1185">Reference proteome</keyword>
<keyword evidence="3 6" id="KW-1133">Transmembrane helix</keyword>
<dbReference type="EMBL" id="QRAP01000004">
    <property type="protein sequence ID" value="RDK91993.1"/>
    <property type="molecule type" value="Genomic_DNA"/>
</dbReference>
<sequence>MHWLADYWWVILLILVGMLINSVKALMKVDPKRYLDNKPELPPHRDNNDKWDNEDDWGKK</sequence>
<evidence type="ECO:0000256" key="6">
    <source>
        <dbReference type="SAM" id="Phobius"/>
    </source>
</evidence>
<keyword evidence="1" id="KW-1003">Cell membrane</keyword>
<gene>
    <name evidence="7" type="ORF">C8D90_104145</name>
</gene>
<feature type="region of interest" description="Disordered" evidence="5">
    <location>
        <begin position="34"/>
        <end position="60"/>
    </location>
</feature>
<dbReference type="InterPro" id="IPR020910">
    <property type="entry name" value="UPF0370"/>
</dbReference>
<protein>
    <submittedName>
        <fullName evidence="7">Uncharacterized protein UPF0370</fullName>
    </submittedName>
</protein>
<proteinExistence type="predicted"/>
<evidence type="ECO:0000256" key="3">
    <source>
        <dbReference type="ARBA" id="ARBA00022989"/>
    </source>
</evidence>
<evidence type="ECO:0000313" key="7">
    <source>
        <dbReference type="EMBL" id="RDK91993.1"/>
    </source>
</evidence>
<feature type="transmembrane region" description="Helical" evidence="6">
    <location>
        <begin position="6"/>
        <end position="27"/>
    </location>
</feature>
<keyword evidence="2 6" id="KW-0812">Transmembrane</keyword>
<dbReference type="Pfam" id="PF13980">
    <property type="entry name" value="UPF0370"/>
    <property type="match status" value="1"/>
</dbReference>
<evidence type="ECO:0000256" key="2">
    <source>
        <dbReference type="ARBA" id="ARBA00022692"/>
    </source>
</evidence>
<dbReference type="NCBIfam" id="NF010185">
    <property type="entry name" value="PRK13664.1"/>
    <property type="match status" value="1"/>
</dbReference>
<dbReference type="RefSeq" id="WP_115458324.1">
    <property type="nucleotide sequence ID" value="NZ_QRAP01000004.1"/>
</dbReference>
<keyword evidence="4 6" id="KW-0472">Membrane</keyword>
<evidence type="ECO:0000256" key="5">
    <source>
        <dbReference type="SAM" id="MobiDB-lite"/>
    </source>
</evidence>
<dbReference type="OrthoDB" id="6522148at2"/>
<dbReference type="AlphaFoldDB" id="A0A370QSV8"/>
<evidence type="ECO:0000256" key="1">
    <source>
        <dbReference type="ARBA" id="ARBA00022475"/>
    </source>
</evidence>
<comment type="caution">
    <text evidence="7">The sequence shown here is derived from an EMBL/GenBank/DDBJ whole genome shotgun (WGS) entry which is preliminary data.</text>
</comment>
<organism evidence="7 8">
    <name type="scientific">Enterobacillus tribolii</name>
    <dbReference type="NCBI Taxonomy" id="1487935"/>
    <lineage>
        <taxon>Bacteria</taxon>
        <taxon>Pseudomonadati</taxon>
        <taxon>Pseudomonadota</taxon>
        <taxon>Gammaproteobacteria</taxon>
        <taxon>Enterobacterales</taxon>
        <taxon>Hafniaceae</taxon>
        <taxon>Enterobacillus</taxon>
    </lineage>
</organism>
<evidence type="ECO:0000313" key="8">
    <source>
        <dbReference type="Proteomes" id="UP000254848"/>
    </source>
</evidence>
<dbReference type="Proteomes" id="UP000254848">
    <property type="component" value="Unassembled WGS sequence"/>
</dbReference>
<accession>A0A370QSV8</accession>